<organism evidence="2 3">
    <name type="scientific">Digitaria exilis</name>
    <dbReference type="NCBI Taxonomy" id="1010633"/>
    <lineage>
        <taxon>Eukaryota</taxon>
        <taxon>Viridiplantae</taxon>
        <taxon>Streptophyta</taxon>
        <taxon>Embryophyta</taxon>
        <taxon>Tracheophyta</taxon>
        <taxon>Spermatophyta</taxon>
        <taxon>Magnoliopsida</taxon>
        <taxon>Liliopsida</taxon>
        <taxon>Poales</taxon>
        <taxon>Poaceae</taxon>
        <taxon>PACMAD clade</taxon>
        <taxon>Panicoideae</taxon>
        <taxon>Panicodae</taxon>
        <taxon>Paniceae</taxon>
        <taxon>Anthephorinae</taxon>
        <taxon>Digitaria</taxon>
    </lineage>
</organism>
<comment type="caution">
    <text evidence="2">The sequence shown here is derived from an EMBL/GenBank/DDBJ whole genome shotgun (WGS) entry which is preliminary data.</text>
</comment>
<name>A0A835FL64_9POAL</name>
<proteinExistence type="predicted"/>
<sequence length="106" mass="11384">METSPPTSPPGPPPYPTEKKKAPPASAPCKAGTPWRFPPRSRARAPAGVLFAPAATRQAPRAPAPPCPRFLLRREVTWVVNLRGRVMKGGRWHVKAGLLGSPPPLL</sequence>
<gene>
    <name evidence="2" type="ORF">HU200_008434</name>
</gene>
<evidence type="ECO:0000313" key="2">
    <source>
        <dbReference type="EMBL" id="KAF8765547.1"/>
    </source>
</evidence>
<reference evidence="2" key="1">
    <citation type="submission" date="2020-07" db="EMBL/GenBank/DDBJ databases">
        <title>Genome sequence and genetic diversity analysis of an under-domesticated orphan crop, white fonio (Digitaria exilis).</title>
        <authorList>
            <person name="Bennetzen J.L."/>
            <person name="Chen S."/>
            <person name="Ma X."/>
            <person name="Wang X."/>
            <person name="Yssel A.E.J."/>
            <person name="Chaluvadi S.R."/>
            <person name="Johnson M."/>
            <person name="Gangashetty P."/>
            <person name="Hamidou F."/>
            <person name="Sanogo M.D."/>
            <person name="Zwaenepoel A."/>
            <person name="Wallace J."/>
            <person name="Van De Peer Y."/>
            <person name="Van Deynze A."/>
        </authorList>
    </citation>
    <scope>NUCLEOTIDE SEQUENCE</scope>
    <source>
        <tissue evidence="2">Leaves</tissue>
    </source>
</reference>
<dbReference type="AlphaFoldDB" id="A0A835FL64"/>
<feature type="compositionally biased region" description="Pro residues" evidence="1">
    <location>
        <begin position="1"/>
        <end position="16"/>
    </location>
</feature>
<keyword evidence="3" id="KW-1185">Reference proteome</keyword>
<accession>A0A835FL64</accession>
<dbReference type="Proteomes" id="UP000636709">
    <property type="component" value="Unassembled WGS sequence"/>
</dbReference>
<protein>
    <submittedName>
        <fullName evidence="2">Uncharacterized protein</fullName>
    </submittedName>
</protein>
<feature type="region of interest" description="Disordered" evidence="1">
    <location>
        <begin position="1"/>
        <end position="42"/>
    </location>
</feature>
<evidence type="ECO:0000256" key="1">
    <source>
        <dbReference type="SAM" id="MobiDB-lite"/>
    </source>
</evidence>
<dbReference type="EMBL" id="JACEFO010000555">
    <property type="protein sequence ID" value="KAF8765547.1"/>
    <property type="molecule type" value="Genomic_DNA"/>
</dbReference>
<evidence type="ECO:0000313" key="3">
    <source>
        <dbReference type="Proteomes" id="UP000636709"/>
    </source>
</evidence>